<evidence type="ECO:0000313" key="2">
    <source>
        <dbReference type="Proteomes" id="UP001295444"/>
    </source>
</evidence>
<dbReference type="AlphaFoldDB" id="A0AAD1SGG1"/>
<sequence>MKKRLSAFFVPQDNLEILEKSTIEPSPAALLTPPVLFMDKDTVTISILKACLEVMSKEIKNELNDKFTEIESDLVLIGERILKLEDKDQEREEQLIKIIESQDKVKTNTE</sequence>
<evidence type="ECO:0000313" key="1">
    <source>
        <dbReference type="EMBL" id="CAH2297318.1"/>
    </source>
</evidence>
<protein>
    <submittedName>
        <fullName evidence="1">Uncharacterized protein</fullName>
    </submittedName>
</protein>
<proteinExistence type="predicted"/>
<reference evidence="1" key="1">
    <citation type="submission" date="2022-03" db="EMBL/GenBank/DDBJ databases">
        <authorList>
            <person name="Alioto T."/>
            <person name="Alioto T."/>
            <person name="Gomez Garrido J."/>
        </authorList>
    </citation>
    <scope>NUCLEOTIDE SEQUENCE</scope>
</reference>
<dbReference type="EMBL" id="OW240916">
    <property type="protein sequence ID" value="CAH2297318.1"/>
    <property type="molecule type" value="Genomic_DNA"/>
</dbReference>
<name>A0AAD1SGG1_PELCU</name>
<accession>A0AAD1SGG1</accession>
<gene>
    <name evidence="1" type="ORF">PECUL_23A058235</name>
</gene>
<organism evidence="1 2">
    <name type="scientific">Pelobates cultripes</name>
    <name type="common">Western spadefoot toad</name>
    <dbReference type="NCBI Taxonomy" id="61616"/>
    <lineage>
        <taxon>Eukaryota</taxon>
        <taxon>Metazoa</taxon>
        <taxon>Chordata</taxon>
        <taxon>Craniata</taxon>
        <taxon>Vertebrata</taxon>
        <taxon>Euteleostomi</taxon>
        <taxon>Amphibia</taxon>
        <taxon>Batrachia</taxon>
        <taxon>Anura</taxon>
        <taxon>Pelobatoidea</taxon>
        <taxon>Pelobatidae</taxon>
        <taxon>Pelobates</taxon>
    </lineage>
</organism>
<keyword evidence="2" id="KW-1185">Reference proteome</keyword>
<dbReference type="Proteomes" id="UP001295444">
    <property type="component" value="Chromosome 05"/>
</dbReference>